<keyword evidence="3 7" id="KW-0812">Transmembrane</keyword>
<feature type="compositionally biased region" description="Low complexity" evidence="6">
    <location>
        <begin position="448"/>
        <end position="480"/>
    </location>
</feature>
<feature type="transmembrane region" description="Helical" evidence="7">
    <location>
        <begin position="242"/>
        <end position="266"/>
    </location>
</feature>
<evidence type="ECO:0000256" key="4">
    <source>
        <dbReference type="ARBA" id="ARBA00022989"/>
    </source>
</evidence>
<feature type="transmembrane region" description="Helical" evidence="7">
    <location>
        <begin position="409"/>
        <end position="427"/>
    </location>
</feature>
<feature type="transmembrane region" description="Helical" evidence="7">
    <location>
        <begin position="377"/>
        <end position="397"/>
    </location>
</feature>
<dbReference type="GO" id="GO:0005886">
    <property type="term" value="C:plasma membrane"/>
    <property type="evidence" value="ECO:0007669"/>
    <property type="project" value="UniProtKB-SubCell"/>
</dbReference>
<dbReference type="PANTHER" id="PTHR23513:SF6">
    <property type="entry name" value="MAJOR FACILITATOR SUPERFAMILY ASSOCIATED DOMAIN-CONTAINING PROTEIN"/>
    <property type="match status" value="1"/>
</dbReference>
<evidence type="ECO:0000256" key="7">
    <source>
        <dbReference type="SAM" id="Phobius"/>
    </source>
</evidence>
<dbReference type="RefSeq" id="WP_164259685.1">
    <property type="nucleotide sequence ID" value="NZ_JAAGMK010000818.1"/>
</dbReference>
<feature type="transmembrane region" description="Helical" evidence="7">
    <location>
        <begin position="309"/>
        <end position="325"/>
    </location>
</feature>
<dbReference type="InterPro" id="IPR036259">
    <property type="entry name" value="MFS_trans_sf"/>
</dbReference>
<comment type="caution">
    <text evidence="9">The sequence shown here is derived from an EMBL/GenBank/DDBJ whole genome shotgun (WGS) entry which is preliminary data.</text>
</comment>
<sequence length="490" mass="50459">MAPRLTFISPDFTRLWFGQAVSSIGDMVFSTTLMLWVATVLAKDESWAPAAVSGVLVAGGTAVLVVGPIAGVFVDRWDKIRTMLGTEVLRGGLVALLAAVSFLPADALPAGVWLTLVYGTVLLLHAAARFFAPARFTIIADLVTGDADRARAAGITQATSQTALIVGPPLAAPLFFTLGVQWAMLFNALSYLVSYIAIRSVRVAPSATAPADRSGTEKAAGRRTGVLRELVAGLRFFGRSKFLVALLVFAVIGQFGAGALNTLNIFFTTENLGMSAELFGYVGMAIGVGGIAGALCAGRVVQWIGARRTTWVSLLVSGVLLIAYSRQTGFISGIILLVLFTIPLTVLNTAMAPLLLSAASAEYRGRVVAVFQPMTQLAAMVAAALSGWLAGTVLHGFDGSVAGLRFGPIDTIIAVAGLCILLSGLYARGALPDAETAEDGEPAGGPPGAEAAEENAAGEAEAGEPAEPAEGTTAKAAAGTPAPPRRGSTE</sequence>
<evidence type="ECO:0000256" key="3">
    <source>
        <dbReference type="ARBA" id="ARBA00022692"/>
    </source>
</evidence>
<dbReference type="GO" id="GO:0022857">
    <property type="term" value="F:transmembrane transporter activity"/>
    <property type="evidence" value="ECO:0007669"/>
    <property type="project" value="InterPro"/>
</dbReference>
<dbReference type="Gene3D" id="1.20.1250.20">
    <property type="entry name" value="MFS general substrate transporter like domains"/>
    <property type="match status" value="1"/>
</dbReference>
<feature type="region of interest" description="Disordered" evidence="6">
    <location>
        <begin position="435"/>
        <end position="490"/>
    </location>
</feature>
<evidence type="ECO:0000256" key="6">
    <source>
        <dbReference type="SAM" id="MobiDB-lite"/>
    </source>
</evidence>
<dbReference type="EMBL" id="JAAGMK010000818">
    <property type="protein sequence ID" value="NEB88067.1"/>
    <property type="molecule type" value="Genomic_DNA"/>
</dbReference>
<dbReference type="SUPFAM" id="SSF103473">
    <property type="entry name" value="MFS general substrate transporter"/>
    <property type="match status" value="1"/>
</dbReference>
<accession>A0A6G3SYH1</accession>
<proteinExistence type="predicted"/>
<evidence type="ECO:0000256" key="5">
    <source>
        <dbReference type="ARBA" id="ARBA00023136"/>
    </source>
</evidence>
<comment type="subcellular location">
    <subcellularLocation>
        <location evidence="1">Cell membrane</location>
        <topology evidence="1">Multi-pass membrane protein</topology>
    </subcellularLocation>
</comment>
<dbReference type="PANTHER" id="PTHR23513">
    <property type="entry name" value="INTEGRAL MEMBRANE EFFLUX PROTEIN-RELATED"/>
    <property type="match status" value="1"/>
</dbReference>
<feature type="transmembrane region" description="Helical" evidence="7">
    <location>
        <begin position="50"/>
        <end position="75"/>
    </location>
</feature>
<evidence type="ECO:0000259" key="8">
    <source>
        <dbReference type="PROSITE" id="PS50850"/>
    </source>
</evidence>
<name>A0A6G3SYH1_STRAQ</name>
<reference evidence="9" key="1">
    <citation type="submission" date="2020-01" db="EMBL/GenBank/DDBJ databases">
        <title>Insect and environment-associated Actinomycetes.</title>
        <authorList>
            <person name="Currrie C."/>
            <person name="Chevrette M."/>
            <person name="Carlson C."/>
            <person name="Stubbendieck R."/>
            <person name="Wendt-Pienkowski E."/>
        </authorList>
    </citation>
    <scope>NUCLEOTIDE SEQUENCE</scope>
    <source>
        <strain evidence="9">SID505</strain>
    </source>
</reference>
<evidence type="ECO:0000256" key="1">
    <source>
        <dbReference type="ARBA" id="ARBA00004651"/>
    </source>
</evidence>
<evidence type="ECO:0000313" key="9">
    <source>
        <dbReference type="EMBL" id="NEB88067.1"/>
    </source>
</evidence>
<dbReference type="AlphaFoldDB" id="A0A6G3SYH1"/>
<feature type="transmembrane region" description="Helical" evidence="7">
    <location>
        <begin position="278"/>
        <end position="297"/>
    </location>
</feature>
<organism evidence="9">
    <name type="scientific">Streptomyces anulatus</name>
    <name type="common">Streptomyces chrysomallus</name>
    <dbReference type="NCBI Taxonomy" id="1892"/>
    <lineage>
        <taxon>Bacteria</taxon>
        <taxon>Bacillati</taxon>
        <taxon>Actinomycetota</taxon>
        <taxon>Actinomycetes</taxon>
        <taxon>Kitasatosporales</taxon>
        <taxon>Streptomycetaceae</taxon>
        <taxon>Streptomyces</taxon>
    </lineage>
</organism>
<keyword evidence="2" id="KW-1003">Cell membrane</keyword>
<dbReference type="InterPro" id="IPR011701">
    <property type="entry name" value="MFS"/>
</dbReference>
<feature type="transmembrane region" description="Helical" evidence="7">
    <location>
        <begin position="12"/>
        <end position="38"/>
    </location>
</feature>
<protein>
    <submittedName>
        <fullName evidence="9">MFS transporter</fullName>
    </submittedName>
</protein>
<keyword evidence="4 7" id="KW-1133">Transmembrane helix</keyword>
<gene>
    <name evidence="9" type="ORF">G3I43_28440</name>
</gene>
<feature type="transmembrane region" description="Helical" evidence="7">
    <location>
        <begin position="331"/>
        <end position="356"/>
    </location>
</feature>
<dbReference type="PROSITE" id="PS50850">
    <property type="entry name" value="MFS"/>
    <property type="match status" value="1"/>
</dbReference>
<dbReference type="Pfam" id="PF07690">
    <property type="entry name" value="MFS_1"/>
    <property type="match status" value="1"/>
</dbReference>
<feature type="domain" description="Major facilitator superfamily (MFS) profile" evidence="8">
    <location>
        <begin position="11"/>
        <end position="435"/>
    </location>
</feature>
<dbReference type="CDD" id="cd06173">
    <property type="entry name" value="MFS_MefA_like"/>
    <property type="match status" value="1"/>
</dbReference>
<evidence type="ECO:0000256" key="2">
    <source>
        <dbReference type="ARBA" id="ARBA00022475"/>
    </source>
</evidence>
<keyword evidence="5 7" id="KW-0472">Membrane</keyword>
<dbReference type="InterPro" id="IPR020846">
    <property type="entry name" value="MFS_dom"/>
</dbReference>